<reference evidence="6" key="3">
    <citation type="submission" date="2025-09" db="UniProtKB">
        <authorList>
            <consortium name="Ensembl"/>
        </authorList>
    </citation>
    <scope>IDENTIFICATION</scope>
</reference>
<dbReference type="Proteomes" id="UP000694563">
    <property type="component" value="Chromosome 2"/>
</dbReference>
<name>A0A8C3TTK5_CATUS</name>
<dbReference type="AlphaFoldDB" id="A0A8C3TTK5"/>
<proteinExistence type="inferred from homology"/>
<feature type="compositionally biased region" description="Basic and acidic residues" evidence="5">
    <location>
        <begin position="93"/>
        <end position="102"/>
    </location>
</feature>
<organism evidence="6 7">
    <name type="scientific">Catharus ustulatus</name>
    <name type="common">Russet-backed thrush</name>
    <name type="synonym">Hylocichla ustulatus</name>
    <dbReference type="NCBI Taxonomy" id="91951"/>
    <lineage>
        <taxon>Eukaryota</taxon>
        <taxon>Metazoa</taxon>
        <taxon>Chordata</taxon>
        <taxon>Craniata</taxon>
        <taxon>Vertebrata</taxon>
        <taxon>Euteleostomi</taxon>
        <taxon>Archelosauria</taxon>
        <taxon>Archosauria</taxon>
        <taxon>Dinosauria</taxon>
        <taxon>Saurischia</taxon>
        <taxon>Theropoda</taxon>
        <taxon>Coelurosauria</taxon>
        <taxon>Aves</taxon>
        <taxon>Neognathae</taxon>
        <taxon>Neoaves</taxon>
        <taxon>Telluraves</taxon>
        <taxon>Australaves</taxon>
        <taxon>Passeriformes</taxon>
        <taxon>Turdidae</taxon>
        <taxon>Catharus</taxon>
    </lineage>
</organism>
<comment type="similarity">
    <text evidence="4">Belongs to the DONSON family.</text>
</comment>
<evidence type="ECO:0000256" key="2">
    <source>
        <dbReference type="ARBA" id="ARBA00022473"/>
    </source>
</evidence>
<feature type="compositionally biased region" description="Acidic residues" evidence="5">
    <location>
        <begin position="103"/>
        <end position="117"/>
    </location>
</feature>
<evidence type="ECO:0000256" key="5">
    <source>
        <dbReference type="SAM" id="MobiDB-lite"/>
    </source>
</evidence>
<evidence type="ECO:0000313" key="7">
    <source>
        <dbReference type="Proteomes" id="UP000694563"/>
    </source>
</evidence>
<keyword evidence="7" id="KW-1185">Reference proteome</keyword>
<sequence>MAGKACPWAQDEALQQVLMSDWSVSFTSLYNLLRARLCPYFYVCAAQFSVLFRAAGLAGSAVPTAAIAPTTRGLREAMRSEGIEFSLPLLEESRTRKQKSSEESLETETPSDDDDDGSFSWLEEMGVQDKVKKPDTISIQLRKEKHEVQVDHRPESLVLVRGSHTFTLLNFLISCRSLVAVAGPQAGLPPTLLAPVAFRGGTMHTLKVRVGTLEWDHDVFSLEVLGPVLPHTLHALTLLLGPAQRGSFRALLSPHEPSAAFNAALPQVKQRVGDVRQDLPPCGLHPRTLEQLRQSPTLGKSCIRLLEMKDFCYTWKA</sequence>
<evidence type="ECO:0000256" key="3">
    <source>
        <dbReference type="ARBA" id="ARBA00023242"/>
    </source>
</evidence>
<evidence type="ECO:0000256" key="1">
    <source>
        <dbReference type="ARBA" id="ARBA00004123"/>
    </source>
</evidence>
<dbReference type="PANTHER" id="PTHR12972:SF0">
    <property type="entry name" value="PROTEIN DOWNSTREAM NEIGHBOR OF SON"/>
    <property type="match status" value="1"/>
</dbReference>
<feature type="region of interest" description="Disordered" evidence="5">
    <location>
        <begin position="93"/>
        <end position="119"/>
    </location>
</feature>
<keyword evidence="3" id="KW-0539">Nucleus</keyword>
<reference evidence="6" key="2">
    <citation type="submission" date="2025-08" db="UniProtKB">
        <authorList>
            <consortium name="Ensembl"/>
        </authorList>
    </citation>
    <scope>IDENTIFICATION</scope>
</reference>
<evidence type="ECO:0000256" key="4">
    <source>
        <dbReference type="ARBA" id="ARBA00025806"/>
    </source>
</evidence>
<keyword evidence="2" id="KW-0217">Developmental protein</keyword>
<dbReference type="PANTHER" id="PTHR12972">
    <property type="entry name" value="DOWNSTREAM NEIGHBOR OF SON"/>
    <property type="match status" value="1"/>
</dbReference>
<dbReference type="InterPro" id="IPR024861">
    <property type="entry name" value="Donson"/>
</dbReference>
<accession>A0A8C3TTK5</accession>
<dbReference type="PRINTS" id="PR02064">
    <property type="entry name" value="DONSON"/>
</dbReference>
<evidence type="ECO:0000313" key="6">
    <source>
        <dbReference type="Ensembl" id="ENSCUSP00005005650.1"/>
    </source>
</evidence>
<dbReference type="GO" id="GO:0033260">
    <property type="term" value="P:nuclear DNA replication"/>
    <property type="evidence" value="ECO:0007669"/>
    <property type="project" value="TreeGrafter"/>
</dbReference>
<protein>
    <submittedName>
        <fullName evidence="6">DNA replication fork stabilization factor DONSON</fullName>
    </submittedName>
</protein>
<reference evidence="6" key="1">
    <citation type="submission" date="2020-10" db="EMBL/GenBank/DDBJ databases">
        <title>Catharus ustulatus (Swainson's thrush) genome, bCatUst1, primary haplotype v2.</title>
        <authorList>
            <person name="Delmore K."/>
            <person name="Vafadar M."/>
            <person name="Formenti G."/>
            <person name="Chow W."/>
            <person name="Pelan S."/>
            <person name="Howe K."/>
            <person name="Rhie A."/>
            <person name="Mountcastle J."/>
            <person name="Haase B."/>
            <person name="Fedrigo O."/>
            <person name="Jarvis E.D."/>
        </authorList>
    </citation>
    <scope>NUCLEOTIDE SEQUENCE [LARGE SCALE GENOMIC DNA]</scope>
</reference>
<dbReference type="Ensembl" id="ENSCUST00005005873.1">
    <property type="protein sequence ID" value="ENSCUSP00005005650.1"/>
    <property type="gene ID" value="ENSCUSG00005003581.1"/>
</dbReference>
<comment type="subcellular location">
    <subcellularLocation>
        <location evidence="1">Nucleus</location>
    </subcellularLocation>
</comment>
<dbReference type="GO" id="GO:0005634">
    <property type="term" value="C:nucleus"/>
    <property type="evidence" value="ECO:0007669"/>
    <property type="project" value="UniProtKB-SubCell"/>
</dbReference>